<dbReference type="GeneID" id="25394821"/>
<dbReference type="KEGG" id="pfm:Pyrfu_0305"/>
<dbReference type="EMBL" id="CP002838">
    <property type="protein sequence ID" value="AEM38177.1"/>
    <property type="molecule type" value="Genomic_DNA"/>
</dbReference>
<dbReference type="RefSeq" id="WP_014025854.1">
    <property type="nucleotide sequence ID" value="NC_015931.1"/>
</dbReference>
<gene>
    <name evidence="2" type="ordered locus">Pyrfu_0305</name>
</gene>
<dbReference type="AlphaFoldDB" id="G0EFD4"/>
<dbReference type="Proteomes" id="UP000001037">
    <property type="component" value="Chromosome"/>
</dbReference>
<dbReference type="SUPFAM" id="SSF110857">
    <property type="entry name" value="Gamma-glutamyl cyclotransferase-like"/>
    <property type="match status" value="1"/>
</dbReference>
<dbReference type="Gene3D" id="3.10.490.10">
    <property type="entry name" value="Gamma-glutamyl cyclotransferase-like"/>
    <property type="match status" value="1"/>
</dbReference>
<reference evidence="2 3" key="1">
    <citation type="journal article" date="2011" name="Stand. Genomic Sci.">
        <title>Complete genome sequence of the hyperthermophilic chemolithoautotroph Pyrolobus fumarii type strain (1A).</title>
        <authorList>
            <person name="Anderson I."/>
            <person name="Goker M."/>
            <person name="Nolan M."/>
            <person name="Lucas S."/>
            <person name="Hammon N."/>
            <person name="Deshpande S."/>
            <person name="Cheng J.F."/>
            <person name="Tapia R."/>
            <person name="Han C."/>
            <person name="Goodwin L."/>
            <person name="Pitluck S."/>
            <person name="Huntemann M."/>
            <person name="Liolios K."/>
            <person name="Ivanova N."/>
            <person name="Pagani I."/>
            <person name="Mavromatis K."/>
            <person name="Ovchinikova G."/>
            <person name="Pati A."/>
            <person name="Chen A."/>
            <person name="Palaniappan K."/>
            <person name="Land M."/>
            <person name="Hauser L."/>
            <person name="Brambilla E.M."/>
            <person name="Huber H."/>
            <person name="Yasawong M."/>
            <person name="Rohde M."/>
            <person name="Spring S."/>
            <person name="Abt B."/>
            <person name="Sikorski J."/>
            <person name="Wirth R."/>
            <person name="Detter J.C."/>
            <person name="Woyke T."/>
            <person name="Bristow J."/>
            <person name="Eisen J.A."/>
            <person name="Markowitz V."/>
            <person name="Hugenholtz P."/>
            <person name="Kyrpides N.C."/>
            <person name="Klenk H.P."/>
            <person name="Lapidus A."/>
        </authorList>
    </citation>
    <scope>NUCLEOTIDE SEQUENCE [LARGE SCALE GENOMIC DNA]</scope>
    <source>
        <strain evidence="3">DSM 11204 / 1A</strain>
    </source>
</reference>
<evidence type="ECO:0000313" key="2">
    <source>
        <dbReference type="EMBL" id="AEM38177.1"/>
    </source>
</evidence>
<dbReference type="STRING" id="694429.Pyrfu_0305"/>
<protein>
    <submittedName>
        <fullName evidence="2">AIG2 family protein</fullName>
    </submittedName>
</protein>
<accession>G0EFD4</accession>
<proteinExistence type="predicted"/>
<dbReference type="InterPro" id="IPR009288">
    <property type="entry name" value="AIG2-like_dom"/>
</dbReference>
<keyword evidence="3" id="KW-1185">Reference proteome</keyword>
<dbReference type="InterPro" id="IPR013024">
    <property type="entry name" value="GGCT-like"/>
</dbReference>
<dbReference type="CDD" id="cd06661">
    <property type="entry name" value="GGCT_like"/>
    <property type="match status" value="1"/>
</dbReference>
<name>G0EFD4_PYRF1</name>
<dbReference type="eggNOG" id="arCOG03271">
    <property type="taxonomic scope" value="Archaea"/>
</dbReference>
<dbReference type="Pfam" id="PF06094">
    <property type="entry name" value="GGACT"/>
    <property type="match status" value="1"/>
</dbReference>
<dbReference type="InterPro" id="IPR036568">
    <property type="entry name" value="GGCT-like_sf"/>
</dbReference>
<organism evidence="2 3">
    <name type="scientific">Pyrolobus fumarii (strain DSM 11204 / 1A)</name>
    <dbReference type="NCBI Taxonomy" id="694429"/>
    <lineage>
        <taxon>Archaea</taxon>
        <taxon>Thermoproteota</taxon>
        <taxon>Thermoprotei</taxon>
        <taxon>Desulfurococcales</taxon>
        <taxon>Pyrodictiaceae</taxon>
        <taxon>Pyrolobus</taxon>
    </lineage>
</organism>
<evidence type="ECO:0000313" key="3">
    <source>
        <dbReference type="Proteomes" id="UP000001037"/>
    </source>
</evidence>
<dbReference type="OrthoDB" id="15326at2157"/>
<dbReference type="InParanoid" id="G0EFD4"/>
<sequence>MLLFAYGTLMYGMPSHGLMAGARFAGRGWVKGQLFLCDGYPLLVLEGDGRVWGELYHVPAYSIARIDHYEGADLPDSPWRRVTTHVYIDGVELRATVYASPSVKFARNACDEITELQTSDYRDVVKLGPPRWLVALPMETYAPPGIILGSEQGVANGASWLGSCFAPDGSEEVTVYDVLVSHNELMEWIRSLGCSFGGLRVKTGDVEVYPVAPVHRQE</sequence>
<dbReference type="HOGENOM" id="CLU_1264602_0_0_2"/>
<evidence type="ECO:0000259" key="1">
    <source>
        <dbReference type="Pfam" id="PF06094"/>
    </source>
</evidence>
<feature type="domain" description="Gamma-glutamylcyclotransferase AIG2-like" evidence="1">
    <location>
        <begin position="3"/>
        <end position="105"/>
    </location>
</feature>